<accession>A0A225VC00</accession>
<dbReference type="OrthoDB" id="143380at2759"/>
<feature type="domain" description="ZSWIM1/3 RNaseH-like" evidence="2">
    <location>
        <begin position="175"/>
        <end position="265"/>
    </location>
</feature>
<dbReference type="EMBL" id="NBNE01005647">
    <property type="protein sequence ID" value="OWZ03226.1"/>
    <property type="molecule type" value="Genomic_DNA"/>
</dbReference>
<name>A0A225VC00_9STRA</name>
<evidence type="ECO:0000259" key="2">
    <source>
        <dbReference type="Pfam" id="PF21056"/>
    </source>
</evidence>
<dbReference type="Proteomes" id="UP000198211">
    <property type="component" value="Unassembled WGS sequence"/>
</dbReference>
<dbReference type="InterPro" id="IPR048324">
    <property type="entry name" value="ZSWIM1-3_RNaseH-like"/>
</dbReference>
<sequence>MTGGGGVAKDDRTDEHEEEADELSDDSVVATVEDVSGSHGEVTVSVEGPSLRHISWDEWQTYFDGYCVRTLQVLRIKETMSRDQRIKRLLRTKKGEEASQLIPPGVDTYQRTYIFQWNTSRKDLEVKHGRYVHNHSVSKEAFATYQTSRGVDDELITSIVGGDDNAATARELAAFAAGDKENVSSVADTASGETRLISRSTAHMRRIFSRFSELLLIDCSHKTNRYNYQLLTFMNMNEFGDGAVVQHSLIEANDLNEIRVLENHFPETRVLICHFHVIKYWKEMRANPEFGKISSDDASQVDACVHKMVDADSSSSYETAHVALGGLCDRIRNTGFLAYFEKNWHTSQFVNSNYDEEMANVLRFTTPYDAGHVEKEYALAMERFESYTFTRYEKEGHIVHVAGGKKVWTRPQRELKSVRQFSYERFSDNDVGGAARTMLTQSQRYAEALRVTQLIASELADIENDDEFRIKYEDEESVEEAEMEED</sequence>
<dbReference type="Pfam" id="PF21056">
    <property type="entry name" value="ZSWIM1-3_RNaseH-like"/>
    <property type="match status" value="1"/>
</dbReference>
<comment type="caution">
    <text evidence="3">The sequence shown here is derived from an EMBL/GenBank/DDBJ whole genome shotgun (WGS) entry which is preliminary data.</text>
</comment>
<feature type="region of interest" description="Disordered" evidence="1">
    <location>
        <begin position="1"/>
        <end position="28"/>
    </location>
</feature>
<evidence type="ECO:0000313" key="3">
    <source>
        <dbReference type="EMBL" id="OWZ03226.1"/>
    </source>
</evidence>
<reference evidence="4" key="1">
    <citation type="submission" date="2017-03" db="EMBL/GenBank/DDBJ databases">
        <title>Phytopthora megakarya and P. palmivora, two closely related causual agents of cacao black pod achieved similar genome size and gene model numbers by different mechanisms.</title>
        <authorList>
            <person name="Ali S."/>
            <person name="Shao J."/>
            <person name="Larry D.J."/>
            <person name="Kronmiller B."/>
            <person name="Shen D."/>
            <person name="Strem M.D."/>
            <person name="Melnick R.L."/>
            <person name="Guiltinan M.J."/>
            <person name="Tyler B.M."/>
            <person name="Meinhardt L.W."/>
            <person name="Bailey B.A."/>
        </authorList>
    </citation>
    <scope>NUCLEOTIDE SEQUENCE [LARGE SCALE GENOMIC DNA]</scope>
    <source>
        <strain evidence="4">zdho120</strain>
    </source>
</reference>
<organism evidence="3 4">
    <name type="scientific">Phytophthora megakarya</name>
    <dbReference type="NCBI Taxonomy" id="4795"/>
    <lineage>
        <taxon>Eukaryota</taxon>
        <taxon>Sar</taxon>
        <taxon>Stramenopiles</taxon>
        <taxon>Oomycota</taxon>
        <taxon>Peronosporomycetes</taxon>
        <taxon>Peronosporales</taxon>
        <taxon>Peronosporaceae</taxon>
        <taxon>Phytophthora</taxon>
    </lineage>
</organism>
<dbReference type="InterPro" id="IPR052579">
    <property type="entry name" value="Zinc_finger_SWIM"/>
</dbReference>
<dbReference type="PANTHER" id="PTHR31569">
    <property type="entry name" value="SWIM-TYPE DOMAIN-CONTAINING PROTEIN"/>
    <property type="match status" value="1"/>
</dbReference>
<gene>
    <name evidence="3" type="ORF">PHMEG_00025080</name>
</gene>
<feature type="compositionally biased region" description="Acidic residues" evidence="1">
    <location>
        <begin position="16"/>
        <end position="25"/>
    </location>
</feature>
<keyword evidence="4" id="KW-1185">Reference proteome</keyword>
<protein>
    <recommendedName>
        <fullName evidence="2">ZSWIM1/3 RNaseH-like domain-containing protein</fullName>
    </recommendedName>
</protein>
<feature type="non-terminal residue" evidence="3">
    <location>
        <position position="1"/>
    </location>
</feature>
<evidence type="ECO:0000256" key="1">
    <source>
        <dbReference type="SAM" id="MobiDB-lite"/>
    </source>
</evidence>
<evidence type="ECO:0000313" key="4">
    <source>
        <dbReference type="Proteomes" id="UP000198211"/>
    </source>
</evidence>
<dbReference type="AlphaFoldDB" id="A0A225VC00"/>
<dbReference type="PANTHER" id="PTHR31569:SF4">
    <property type="entry name" value="SWIM-TYPE DOMAIN-CONTAINING PROTEIN"/>
    <property type="match status" value="1"/>
</dbReference>
<proteinExistence type="predicted"/>